<evidence type="ECO:0000313" key="9">
    <source>
        <dbReference type="Proteomes" id="UP001497457"/>
    </source>
</evidence>
<evidence type="ECO:0000256" key="5">
    <source>
        <dbReference type="ARBA" id="ARBA00023242"/>
    </source>
</evidence>
<evidence type="ECO:0000259" key="7">
    <source>
        <dbReference type="PROSITE" id="PS50811"/>
    </source>
</evidence>
<keyword evidence="5" id="KW-0539">Nucleus</keyword>
<evidence type="ECO:0000256" key="2">
    <source>
        <dbReference type="ARBA" id="ARBA00023015"/>
    </source>
</evidence>
<feature type="region of interest" description="Disordered" evidence="6">
    <location>
        <begin position="72"/>
        <end position="94"/>
    </location>
</feature>
<dbReference type="InterPro" id="IPR036576">
    <property type="entry name" value="WRKY_dom_sf"/>
</dbReference>
<accession>A0ABC8W531</accession>
<dbReference type="SMART" id="SM00774">
    <property type="entry name" value="WRKY"/>
    <property type="match status" value="1"/>
</dbReference>
<keyword evidence="2" id="KW-0805">Transcription regulation</keyword>
<evidence type="ECO:0000313" key="8">
    <source>
        <dbReference type="EMBL" id="CAL4901314.1"/>
    </source>
</evidence>
<name>A0ABC8W531_9POAL</name>
<evidence type="ECO:0000256" key="4">
    <source>
        <dbReference type="ARBA" id="ARBA00023163"/>
    </source>
</evidence>
<dbReference type="Proteomes" id="UP001497457">
    <property type="component" value="Chromosome 11b"/>
</dbReference>
<dbReference type="SUPFAM" id="SSF118290">
    <property type="entry name" value="WRKY DNA-binding domain"/>
    <property type="match status" value="1"/>
</dbReference>
<dbReference type="PROSITE" id="PS50811">
    <property type="entry name" value="WRKY"/>
    <property type="match status" value="1"/>
</dbReference>
<evidence type="ECO:0000256" key="6">
    <source>
        <dbReference type="SAM" id="MobiDB-lite"/>
    </source>
</evidence>
<dbReference type="AlphaFoldDB" id="A0ABC8W531"/>
<comment type="subcellular location">
    <subcellularLocation>
        <location evidence="1">Nucleus</location>
    </subcellularLocation>
</comment>
<dbReference type="InterPro" id="IPR003657">
    <property type="entry name" value="WRKY_dom"/>
</dbReference>
<reference evidence="8" key="1">
    <citation type="submission" date="2024-10" db="EMBL/GenBank/DDBJ databases">
        <authorList>
            <person name="Ryan C."/>
        </authorList>
    </citation>
    <scope>NUCLEOTIDE SEQUENCE [LARGE SCALE GENOMIC DNA]</scope>
</reference>
<dbReference type="Gene3D" id="2.20.25.80">
    <property type="entry name" value="WRKY domain"/>
    <property type="match status" value="1"/>
</dbReference>
<dbReference type="PANTHER" id="PTHR32096">
    <property type="entry name" value="WRKY TRANSCRIPTION FACTOR 30-RELATED-RELATED"/>
    <property type="match status" value="1"/>
</dbReference>
<dbReference type="Pfam" id="PF03106">
    <property type="entry name" value="WRKY"/>
    <property type="match status" value="1"/>
</dbReference>
<dbReference type="GO" id="GO:0005634">
    <property type="term" value="C:nucleus"/>
    <property type="evidence" value="ECO:0007669"/>
    <property type="project" value="UniProtKB-SubCell"/>
</dbReference>
<keyword evidence="3" id="KW-0238">DNA-binding</keyword>
<organism evidence="8 9">
    <name type="scientific">Urochloa decumbens</name>
    <dbReference type="NCBI Taxonomy" id="240449"/>
    <lineage>
        <taxon>Eukaryota</taxon>
        <taxon>Viridiplantae</taxon>
        <taxon>Streptophyta</taxon>
        <taxon>Embryophyta</taxon>
        <taxon>Tracheophyta</taxon>
        <taxon>Spermatophyta</taxon>
        <taxon>Magnoliopsida</taxon>
        <taxon>Liliopsida</taxon>
        <taxon>Poales</taxon>
        <taxon>Poaceae</taxon>
        <taxon>PACMAD clade</taxon>
        <taxon>Panicoideae</taxon>
        <taxon>Panicodae</taxon>
        <taxon>Paniceae</taxon>
        <taxon>Melinidinae</taxon>
        <taxon>Urochloa</taxon>
    </lineage>
</organism>
<proteinExistence type="predicted"/>
<feature type="domain" description="WRKY" evidence="7">
    <location>
        <begin position="111"/>
        <end position="174"/>
    </location>
</feature>
<dbReference type="PANTHER" id="PTHR32096:SF146">
    <property type="entry name" value="WRKY TRANSCRIPTION FACTOR 19-RELATED"/>
    <property type="match status" value="1"/>
</dbReference>
<evidence type="ECO:0000256" key="1">
    <source>
        <dbReference type="ARBA" id="ARBA00004123"/>
    </source>
</evidence>
<sequence>MAMASAPACAASELVAKGRKSAAFLQAMLGQQPASGAGATPHGLQDLADEILRCCDRALAALHGAMEEAAHAAAGSARKRKPEHGPVAIPPATSSKRIRLSGGERATRRVEKKWTMEDGFIWRKYGQKDIHGSKYPRLYFRCTYKEDHGCMARRQVQQSEADPSVYLINYFGEHTCCRDDDVFAAESPAPFVINFGASTRDEYPSSSPCWPSCNEDDGGLVASETSDLCHSPEEKELPAGMGNEAELIVESTPVPELTSMSSPEWDPLDGCLVWDIGFGECLFDDIIGEFTPLDYVGLFQ</sequence>
<dbReference type="EMBL" id="OZ075121">
    <property type="protein sequence ID" value="CAL4901314.1"/>
    <property type="molecule type" value="Genomic_DNA"/>
</dbReference>
<gene>
    <name evidence="8" type="ORF">URODEC1_LOCUS9239</name>
</gene>
<dbReference type="InterPro" id="IPR044810">
    <property type="entry name" value="WRKY_plant"/>
</dbReference>
<keyword evidence="4" id="KW-0804">Transcription</keyword>
<dbReference type="GO" id="GO:0003677">
    <property type="term" value="F:DNA binding"/>
    <property type="evidence" value="ECO:0007669"/>
    <property type="project" value="UniProtKB-KW"/>
</dbReference>
<keyword evidence="9" id="KW-1185">Reference proteome</keyword>
<evidence type="ECO:0000256" key="3">
    <source>
        <dbReference type="ARBA" id="ARBA00023125"/>
    </source>
</evidence>
<protein>
    <recommendedName>
        <fullName evidence="7">WRKY domain-containing protein</fullName>
    </recommendedName>
</protein>